<keyword evidence="3" id="KW-1185">Reference proteome</keyword>
<proteinExistence type="predicted"/>
<name>A0A4Z2FG61_9TELE</name>
<organism evidence="2 3">
    <name type="scientific">Liparis tanakae</name>
    <name type="common">Tanaka's snailfish</name>
    <dbReference type="NCBI Taxonomy" id="230148"/>
    <lineage>
        <taxon>Eukaryota</taxon>
        <taxon>Metazoa</taxon>
        <taxon>Chordata</taxon>
        <taxon>Craniata</taxon>
        <taxon>Vertebrata</taxon>
        <taxon>Euteleostomi</taxon>
        <taxon>Actinopterygii</taxon>
        <taxon>Neopterygii</taxon>
        <taxon>Teleostei</taxon>
        <taxon>Neoteleostei</taxon>
        <taxon>Acanthomorphata</taxon>
        <taxon>Eupercaria</taxon>
        <taxon>Perciformes</taxon>
        <taxon>Cottioidei</taxon>
        <taxon>Cottales</taxon>
        <taxon>Liparidae</taxon>
        <taxon>Liparis</taxon>
    </lineage>
</organism>
<sequence length="119" mass="13357">MRVQVEGAEGQRRCCTYMQVASRAGMFLRGAEAGTSRALSCRRPSMANAALPHASTKLERTSRRELSRQAAAKGSRASSSVRIAAQNWKRERRRRRDETIAITGGKCVSEKRNIRERLH</sequence>
<reference evidence="2 3" key="1">
    <citation type="submission" date="2019-03" db="EMBL/GenBank/DDBJ databases">
        <title>First draft genome of Liparis tanakae, snailfish: a comprehensive survey of snailfish specific genes.</title>
        <authorList>
            <person name="Kim W."/>
            <person name="Song I."/>
            <person name="Jeong J.-H."/>
            <person name="Kim D."/>
            <person name="Kim S."/>
            <person name="Ryu S."/>
            <person name="Song J.Y."/>
            <person name="Lee S.K."/>
        </authorList>
    </citation>
    <scope>NUCLEOTIDE SEQUENCE [LARGE SCALE GENOMIC DNA]</scope>
    <source>
        <tissue evidence="2">Muscle</tissue>
    </source>
</reference>
<protein>
    <submittedName>
        <fullName evidence="2">Uncharacterized protein</fullName>
    </submittedName>
</protein>
<accession>A0A4Z2FG61</accession>
<dbReference type="EMBL" id="SRLO01001211">
    <property type="protein sequence ID" value="TNN40189.1"/>
    <property type="molecule type" value="Genomic_DNA"/>
</dbReference>
<feature type="region of interest" description="Disordered" evidence="1">
    <location>
        <begin position="48"/>
        <end position="96"/>
    </location>
</feature>
<evidence type="ECO:0000313" key="2">
    <source>
        <dbReference type="EMBL" id="TNN40189.1"/>
    </source>
</evidence>
<evidence type="ECO:0000313" key="3">
    <source>
        <dbReference type="Proteomes" id="UP000314294"/>
    </source>
</evidence>
<comment type="caution">
    <text evidence="2">The sequence shown here is derived from an EMBL/GenBank/DDBJ whole genome shotgun (WGS) entry which is preliminary data.</text>
</comment>
<dbReference type="AlphaFoldDB" id="A0A4Z2FG61"/>
<gene>
    <name evidence="2" type="ORF">EYF80_049650</name>
</gene>
<dbReference type="Proteomes" id="UP000314294">
    <property type="component" value="Unassembled WGS sequence"/>
</dbReference>
<evidence type="ECO:0000256" key="1">
    <source>
        <dbReference type="SAM" id="MobiDB-lite"/>
    </source>
</evidence>
<feature type="compositionally biased region" description="Basic and acidic residues" evidence="1">
    <location>
        <begin position="56"/>
        <end position="67"/>
    </location>
</feature>